<name>A0AAJ0C7D1_9PEZI</name>
<comment type="caution">
    <text evidence="2">The sequence shown here is derived from an EMBL/GenBank/DDBJ whole genome shotgun (WGS) entry which is preliminary data.</text>
</comment>
<dbReference type="EMBL" id="MU839001">
    <property type="protein sequence ID" value="KAK1770029.1"/>
    <property type="molecule type" value="Genomic_DNA"/>
</dbReference>
<protein>
    <recommendedName>
        <fullName evidence="1">F-box domain-containing protein</fullName>
    </recommendedName>
</protein>
<dbReference type="Proteomes" id="UP001244011">
    <property type="component" value="Unassembled WGS sequence"/>
</dbReference>
<keyword evidence="3" id="KW-1185">Reference proteome</keyword>
<evidence type="ECO:0000259" key="1">
    <source>
        <dbReference type="PROSITE" id="PS50181"/>
    </source>
</evidence>
<dbReference type="RefSeq" id="XP_060286242.1">
    <property type="nucleotide sequence ID" value="XM_060427191.1"/>
</dbReference>
<dbReference type="GeneID" id="85310378"/>
<evidence type="ECO:0000313" key="2">
    <source>
        <dbReference type="EMBL" id="KAK1770029.1"/>
    </source>
</evidence>
<dbReference type="AlphaFoldDB" id="A0AAJ0C7D1"/>
<sequence length="332" mass="37476">MEEANFEFQEEEEAIIRVAAFHCQDYDQAVVWSEPHKHDPVLPSIVEPFATSPACETSVLGRLPIELIFAVCLLLDVRSCFHLRQANRRARCIVSSLNEYRAVATHGLEALRAALRTGIASRLTITDLYQPLCMRDCVICGSFGGFLFLPTATRCCFACIGNAHRLHVVSLSAISKASWIPRRQLRGMLPVLHILPGTYSIEKKRCYGLEHLVGREQAIAFLRSIRYYIDASIPSHPLGRYAASTALPYFDRATSRIENGLSCKGCRITAEENYFGVEDFCDQVYSRAAYLHHFRFCTGAKRLWDDSRGGFVATKEPVLPWRGGRIWFFSDS</sequence>
<gene>
    <name evidence="2" type="ORF">QBC33DRAFT_529970</name>
</gene>
<accession>A0AAJ0C7D1</accession>
<organism evidence="2 3">
    <name type="scientific">Phialemonium atrogriseum</name>
    <dbReference type="NCBI Taxonomy" id="1093897"/>
    <lineage>
        <taxon>Eukaryota</taxon>
        <taxon>Fungi</taxon>
        <taxon>Dikarya</taxon>
        <taxon>Ascomycota</taxon>
        <taxon>Pezizomycotina</taxon>
        <taxon>Sordariomycetes</taxon>
        <taxon>Sordariomycetidae</taxon>
        <taxon>Cephalothecales</taxon>
        <taxon>Cephalothecaceae</taxon>
        <taxon>Phialemonium</taxon>
    </lineage>
</organism>
<evidence type="ECO:0000313" key="3">
    <source>
        <dbReference type="Proteomes" id="UP001244011"/>
    </source>
</evidence>
<reference evidence="2" key="1">
    <citation type="submission" date="2023-06" db="EMBL/GenBank/DDBJ databases">
        <title>Genome-scale phylogeny and comparative genomics of the fungal order Sordariales.</title>
        <authorList>
            <consortium name="Lawrence Berkeley National Laboratory"/>
            <person name="Hensen N."/>
            <person name="Bonometti L."/>
            <person name="Westerberg I."/>
            <person name="Brannstrom I.O."/>
            <person name="Guillou S."/>
            <person name="Cros-Aarteil S."/>
            <person name="Calhoun S."/>
            <person name="Haridas S."/>
            <person name="Kuo A."/>
            <person name="Mondo S."/>
            <person name="Pangilinan J."/>
            <person name="Riley R."/>
            <person name="Labutti K."/>
            <person name="Andreopoulos B."/>
            <person name="Lipzen A."/>
            <person name="Chen C."/>
            <person name="Yanf M."/>
            <person name="Daum C."/>
            <person name="Ng V."/>
            <person name="Clum A."/>
            <person name="Steindorff A."/>
            <person name="Ohm R."/>
            <person name="Martin F."/>
            <person name="Silar P."/>
            <person name="Natvig D."/>
            <person name="Lalanne C."/>
            <person name="Gautier V."/>
            <person name="Ament-Velasquez S.L."/>
            <person name="Kruys A."/>
            <person name="Hutchinson M.I."/>
            <person name="Powell A.J."/>
            <person name="Barry K."/>
            <person name="Miller A.N."/>
            <person name="Grigoriev I.V."/>
            <person name="Debuchy R."/>
            <person name="Gladieux P."/>
            <person name="Thoren M.H."/>
            <person name="Johannesson H."/>
        </authorList>
    </citation>
    <scope>NUCLEOTIDE SEQUENCE</scope>
    <source>
        <strain evidence="2">8032-3</strain>
    </source>
</reference>
<dbReference type="PROSITE" id="PS50181">
    <property type="entry name" value="FBOX"/>
    <property type="match status" value="1"/>
</dbReference>
<feature type="domain" description="F-box" evidence="1">
    <location>
        <begin position="57"/>
        <end position="103"/>
    </location>
</feature>
<dbReference type="InterPro" id="IPR001810">
    <property type="entry name" value="F-box_dom"/>
</dbReference>
<proteinExistence type="predicted"/>